<organism evidence="7 8">
    <name type="scientific">Pullulanibacillus pueri</name>
    <dbReference type="NCBI Taxonomy" id="1437324"/>
    <lineage>
        <taxon>Bacteria</taxon>
        <taxon>Bacillati</taxon>
        <taxon>Bacillota</taxon>
        <taxon>Bacilli</taxon>
        <taxon>Bacillales</taxon>
        <taxon>Sporolactobacillaceae</taxon>
        <taxon>Pullulanibacillus</taxon>
    </lineage>
</organism>
<dbReference type="InterPro" id="IPR022301">
    <property type="entry name" value="Integral_membrane_YjbE"/>
</dbReference>
<evidence type="ECO:0000256" key="2">
    <source>
        <dbReference type="ARBA" id="ARBA00007511"/>
    </source>
</evidence>
<dbReference type="PANTHER" id="PTHR30238:SF4">
    <property type="entry name" value="SLL1022 PROTEIN"/>
    <property type="match status" value="1"/>
</dbReference>
<gene>
    <name evidence="7" type="ORF">GCM10007096_26080</name>
</gene>
<comment type="subcellular location">
    <subcellularLocation>
        <location evidence="1">Membrane</location>
        <topology evidence="1">Multi-pass membrane protein</topology>
    </subcellularLocation>
</comment>
<keyword evidence="5 6" id="KW-0472">Membrane</keyword>
<evidence type="ECO:0000256" key="5">
    <source>
        <dbReference type="ARBA" id="ARBA00023136"/>
    </source>
</evidence>
<evidence type="ECO:0000256" key="1">
    <source>
        <dbReference type="ARBA" id="ARBA00004141"/>
    </source>
</evidence>
<proteinExistence type="inferred from homology"/>
<dbReference type="PANTHER" id="PTHR30238">
    <property type="entry name" value="MEMBRANE BOUND PREDICTED REDOX MODULATOR"/>
    <property type="match status" value="1"/>
</dbReference>
<comment type="similarity">
    <text evidence="2">Belongs to the TerC family.</text>
</comment>
<evidence type="ECO:0000313" key="7">
    <source>
        <dbReference type="EMBL" id="GGH84004.1"/>
    </source>
</evidence>
<feature type="transmembrane region" description="Helical" evidence="6">
    <location>
        <begin position="193"/>
        <end position="214"/>
    </location>
</feature>
<dbReference type="AlphaFoldDB" id="A0A8J2ZWP3"/>
<keyword evidence="4 6" id="KW-1133">Transmembrane helix</keyword>
<feature type="transmembrane region" description="Helical" evidence="6">
    <location>
        <begin position="163"/>
        <end position="181"/>
    </location>
</feature>
<keyword evidence="8" id="KW-1185">Reference proteome</keyword>
<feature type="transmembrane region" description="Helical" evidence="6">
    <location>
        <begin position="69"/>
        <end position="89"/>
    </location>
</feature>
<feature type="transmembrane region" description="Helical" evidence="6">
    <location>
        <begin position="131"/>
        <end position="151"/>
    </location>
</feature>
<keyword evidence="3 6" id="KW-0812">Transmembrane</keyword>
<name>A0A8J2ZWP3_9BACL</name>
<accession>A0A8J2ZWP3</accession>
<dbReference type="GO" id="GO:0016020">
    <property type="term" value="C:membrane"/>
    <property type="evidence" value="ECO:0007669"/>
    <property type="project" value="UniProtKB-SubCell"/>
</dbReference>
<evidence type="ECO:0000256" key="3">
    <source>
        <dbReference type="ARBA" id="ARBA00022692"/>
    </source>
</evidence>
<evidence type="ECO:0000256" key="4">
    <source>
        <dbReference type="ARBA" id="ARBA00022989"/>
    </source>
</evidence>
<sequence length="223" mass="23927">MEISLDTLIAIVNIIVIDIILGGDNAVVIALACRNLPERRRNKAIILGTGLAVILRILLTAIMLSLLQIPYLLFAGGIFLIYIAFKLIADKEDDINIKSGTTLFGAVRTIVIADLIMGLDNILGIAGASHGNLILVMIGLCVSVPIIIWGSKVILVAMDHLPALIYLGGGVLGYTAAEMIIHEPSIHDLLKPFPQAKAVLTVSIIIIILLLGWIKNNSIKSTR</sequence>
<dbReference type="RefSeq" id="WP_308420039.1">
    <property type="nucleotide sequence ID" value="NZ_BMFV01000019.1"/>
</dbReference>
<feature type="transmembrane region" description="Helical" evidence="6">
    <location>
        <begin position="44"/>
        <end position="63"/>
    </location>
</feature>
<feature type="transmembrane region" description="Helical" evidence="6">
    <location>
        <begin position="12"/>
        <end position="32"/>
    </location>
</feature>
<evidence type="ECO:0000313" key="8">
    <source>
        <dbReference type="Proteomes" id="UP000656813"/>
    </source>
</evidence>
<dbReference type="InterPro" id="IPR005496">
    <property type="entry name" value="Integral_membrane_TerC"/>
</dbReference>
<dbReference type="EMBL" id="BMFV01000019">
    <property type="protein sequence ID" value="GGH84004.1"/>
    <property type="molecule type" value="Genomic_DNA"/>
</dbReference>
<evidence type="ECO:0000256" key="6">
    <source>
        <dbReference type="SAM" id="Phobius"/>
    </source>
</evidence>
<comment type="caution">
    <text evidence="7">The sequence shown here is derived from an EMBL/GenBank/DDBJ whole genome shotgun (WGS) entry which is preliminary data.</text>
</comment>
<protein>
    <submittedName>
        <fullName evidence="7">Membrane protein</fullName>
    </submittedName>
</protein>
<reference evidence="7" key="2">
    <citation type="submission" date="2020-09" db="EMBL/GenBank/DDBJ databases">
        <authorList>
            <person name="Sun Q."/>
            <person name="Zhou Y."/>
        </authorList>
    </citation>
    <scope>NUCLEOTIDE SEQUENCE</scope>
    <source>
        <strain evidence="7">CGMCC 1.12777</strain>
    </source>
</reference>
<dbReference type="Pfam" id="PF03741">
    <property type="entry name" value="TerC"/>
    <property type="match status" value="1"/>
</dbReference>
<feature type="transmembrane region" description="Helical" evidence="6">
    <location>
        <begin position="101"/>
        <end position="119"/>
    </location>
</feature>
<dbReference type="Proteomes" id="UP000656813">
    <property type="component" value="Unassembled WGS sequence"/>
</dbReference>
<reference evidence="7" key="1">
    <citation type="journal article" date="2014" name="Int. J. Syst. Evol. Microbiol.">
        <title>Complete genome sequence of Corynebacterium casei LMG S-19264T (=DSM 44701T), isolated from a smear-ripened cheese.</title>
        <authorList>
            <consortium name="US DOE Joint Genome Institute (JGI-PGF)"/>
            <person name="Walter F."/>
            <person name="Albersmeier A."/>
            <person name="Kalinowski J."/>
            <person name="Ruckert C."/>
        </authorList>
    </citation>
    <scope>NUCLEOTIDE SEQUENCE</scope>
    <source>
        <strain evidence="7">CGMCC 1.12777</strain>
    </source>
</reference>
<dbReference type="NCBIfam" id="TIGR03717">
    <property type="entry name" value="R_switched_YjbE"/>
    <property type="match status" value="1"/>
</dbReference>